<gene>
    <name evidence="1" type="ORF">K469DRAFT_599807</name>
</gene>
<sequence length="617" mass="70346">RDPNEKAVSYLEDKFKKQGIFRLEPRHRIPAIIDVKVLEEAIEASPNTSSELLLENPEEEPPDLQLPSGHLLDCLQGLHRVEAAKKILPPGGWWWSIDLYINGAGPALRTALSEEYSNSVNFSDGEIYLKIQEYKHDPGRHLGTIFAEKCLWTRLSKDKRKDLKRILKHKAFSAAFDALRVFPGLWVGFRIDHNFMPMKCDEEILHYLEKRILSFWTDIVGGKRELMQRVNPATVETLQLRAPGISSDDLFALEEPFRQEKLFPGIKDQIERQAIWTRLQKFPFLIPSLYTLFEDIKYLKAPAKIMRQLFPKTSKTVYKAMTESFTGRNQKENTYLIQESETSFRQENGQRIEQVEFGYRSVWLKTWRQWTELIPECPKKEDGEPTPQPQKPDKTKWYELAALAAKHGFESDKISHFTSLNPDREIAIEGLKTARDPTYFKYDKSALETYLSRFPLMFDQIATPRSPSLVSPPLLVDGPGEGLERRCGRVFNRAYKDDREHLFLDAFCPPRAGEGKAISSFFVRASVYFAFFGDGFKSAISVDTQNSSLSISHSTGASVPEQTSSSIVIAGPSDVIVVDNESSQEAESSTAMVLALSEDETFEVSKMEPHFNASVNL</sequence>
<organism evidence="1 2">
    <name type="scientific">Zopfia rhizophila CBS 207.26</name>
    <dbReference type="NCBI Taxonomy" id="1314779"/>
    <lineage>
        <taxon>Eukaryota</taxon>
        <taxon>Fungi</taxon>
        <taxon>Dikarya</taxon>
        <taxon>Ascomycota</taxon>
        <taxon>Pezizomycotina</taxon>
        <taxon>Dothideomycetes</taxon>
        <taxon>Dothideomycetes incertae sedis</taxon>
        <taxon>Zopfiaceae</taxon>
        <taxon>Zopfia</taxon>
    </lineage>
</organism>
<protein>
    <submittedName>
        <fullName evidence="1">Uncharacterized protein</fullName>
    </submittedName>
</protein>
<accession>A0A6A6DH40</accession>
<dbReference type="InterPro" id="IPR022198">
    <property type="entry name" value="DUF3723"/>
</dbReference>
<keyword evidence="2" id="KW-1185">Reference proteome</keyword>
<proteinExistence type="predicted"/>
<dbReference type="Proteomes" id="UP000800200">
    <property type="component" value="Unassembled WGS sequence"/>
</dbReference>
<feature type="non-terminal residue" evidence="1">
    <location>
        <position position="1"/>
    </location>
</feature>
<name>A0A6A6DH40_9PEZI</name>
<reference evidence="1" key="1">
    <citation type="journal article" date="2020" name="Stud. Mycol.">
        <title>101 Dothideomycetes genomes: a test case for predicting lifestyles and emergence of pathogens.</title>
        <authorList>
            <person name="Haridas S."/>
            <person name="Albert R."/>
            <person name="Binder M."/>
            <person name="Bloem J."/>
            <person name="Labutti K."/>
            <person name="Salamov A."/>
            <person name="Andreopoulos B."/>
            <person name="Baker S."/>
            <person name="Barry K."/>
            <person name="Bills G."/>
            <person name="Bluhm B."/>
            <person name="Cannon C."/>
            <person name="Castanera R."/>
            <person name="Culley D."/>
            <person name="Daum C."/>
            <person name="Ezra D."/>
            <person name="Gonzalez J."/>
            <person name="Henrissat B."/>
            <person name="Kuo A."/>
            <person name="Liang C."/>
            <person name="Lipzen A."/>
            <person name="Lutzoni F."/>
            <person name="Magnuson J."/>
            <person name="Mondo S."/>
            <person name="Nolan M."/>
            <person name="Ohm R."/>
            <person name="Pangilinan J."/>
            <person name="Park H.-J."/>
            <person name="Ramirez L."/>
            <person name="Alfaro M."/>
            <person name="Sun H."/>
            <person name="Tritt A."/>
            <person name="Yoshinaga Y."/>
            <person name="Zwiers L.-H."/>
            <person name="Turgeon B."/>
            <person name="Goodwin S."/>
            <person name="Spatafora J."/>
            <person name="Crous P."/>
            <person name="Grigoriev I."/>
        </authorList>
    </citation>
    <scope>NUCLEOTIDE SEQUENCE</scope>
    <source>
        <strain evidence="1">CBS 207.26</strain>
    </source>
</reference>
<dbReference type="AlphaFoldDB" id="A0A6A6DH40"/>
<dbReference type="OrthoDB" id="4227485at2759"/>
<dbReference type="EMBL" id="ML994676">
    <property type="protein sequence ID" value="KAF2178253.1"/>
    <property type="molecule type" value="Genomic_DNA"/>
</dbReference>
<evidence type="ECO:0000313" key="2">
    <source>
        <dbReference type="Proteomes" id="UP000800200"/>
    </source>
</evidence>
<dbReference type="Pfam" id="PF12520">
    <property type="entry name" value="DUF3723"/>
    <property type="match status" value="1"/>
</dbReference>
<evidence type="ECO:0000313" key="1">
    <source>
        <dbReference type="EMBL" id="KAF2178253.1"/>
    </source>
</evidence>